<keyword evidence="1" id="KW-0812">Transmembrane</keyword>
<dbReference type="Proteomes" id="UP000286045">
    <property type="component" value="Unassembled WGS sequence"/>
</dbReference>
<accession>A0A439CPE2</accession>
<evidence type="ECO:0000256" key="1">
    <source>
        <dbReference type="SAM" id="Phobius"/>
    </source>
</evidence>
<gene>
    <name evidence="2" type="ORF">EKO27_g11082</name>
</gene>
<evidence type="ECO:0000313" key="3">
    <source>
        <dbReference type="Proteomes" id="UP000286045"/>
    </source>
</evidence>
<proteinExistence type="predicted"/>
<sequence>MSTLGSLLHWKPFQIDALGLVTLLGAEEVNREVGRLSRNKFVDFLPTLGAYVIANNQIVSPIPGFELYNVTDGIKATDLAGWFSRWLTSSDLSFCASTITITSATKKHRRRLSDVLLSYAVGLLTLAPLVVAAVISDWWGVANGIALVASVVVRSILVQQNRAFVDKAVEPGTIEAKAVKVLVTTPDGKIVTIKTTRDIVINILLTTPRPPHPRFYTGARSFGWLAFGAHVISLGMTSLICQLLTVVLLLSATTILAWQVGRDPKHIGSRLLLDCELLDVGFRAATYARLDLSKQEENSMVYWNLFPHRSNKTWWLKYQKAKRENGFATWDQQLAEST</sequence>
<keyword evidence="3" id="KW-1185">Reference proteome</keyword>
<reference evidence="2 3" key="1">
    <citation type="submission" date="2018-12" db="EMBL/GenBank/DDBJ databases">
        <title>Draft genome sequence of Xylaria grammica IHI A82.</title>
        <authorList>
            <person name="Buettner E."/>
            <person name="Kellner H."/>
        </authorList>
    </citation>
    <scope>NUCLEOTIDE SEQUENCE [LARGE SCALE GENOMIC DNA]</scope>
    <source>
        <strain evidence="2 3">IHI A82</strain>
    </source>
</reference>
<keyword evidence="1" id="KW-1133">Transmembrane helix</keyword>
<dbReference type="EMBL" id="RYZI01000649">
    <property type="protein sequence ID" value="RWA04020.1"/>
    <property type="molecule type" value="Genomic_DNA"/>
</dbReference>
<evidence type="ECO:0000313" key="2">
    <source>
        <dbReference type="EMBL" id="RWA04020.1"/>
    </source>
</evidence>
<protein>
    <submittedName>
        <fullName evidence="2">Uncharacterized protein</fullName>
    </submittedName>
</protein>
<feature type="transmembrane region" description="Helical" evidence="1">
    <location>
        <begin position="116"/>
        <end position="135"/>
    </location>
</feature>
<dbReference type="AlphaFoldDB" id="A0A439CPE2"/>
<feature type="transmembrane region" description="Helical" evidence="1">
    <location>
        <begin position="222"/>
        <end position="250"/>
    </location>
</feature>
<keyword evidence="1" id="KW-0472">Membrane</keyword>
<name>A0A439CPE2_9PEZI</name>
<feature type="transmembrane region" description="Helical" evidence="1">
    <location>
        <begin position="141"/>
        <end position="157"/>
    </location>
</feature>
<organism evidence="2 3">
    <name type="scientific">Xylaria grammica</name>
    <dbReference type="NCBI Taxonomy" id="363999"/>
    <lineage>
        <taxon>Eukaryota</taxon>
        <taxon>Fungi</taxon>
        <taxon>Dikarya</taxon>
        <taxon>Ascomycota</taxon>
        <taxon>Pezizomycotina</taxon>
        <taxon>Sordariomycetes</taxon>
        <taxon>Xylariomycetidae</taxon>
        <taxon>Xylariales</taxon>
        <taxon>Xylariaceae</taxon>
        <taxon>Xylaria</taxon>
    </lineage>
</organism>
<comment type="caution">
    <text evidence="2">The sequence shown here is derived from an EMBL/GenBank/DDBJ whole genome shotgun (WGS) entry which is preliminary data.</text>
</comment>